<dbReference type="Proteomes" id="UP001497457">
    <property type="component" value="Chromosome 12b"/>
</dbReference>
<dbReference type="AlphaFoldDB" id="A0ABC8WH57"/>
<reference evidence="2" key="1">
    <citation type="submission" date="2024-10" db="EMBL/GenBank/DDBJ databases">
        <authorList>
            <person name="Ryan C."/>
        </authorList>
    </citation>
    <scope>NUCLEOTIDE SEQUENCE [LARGE SCALE GENOMIC DNA]</scope>
</reference>
<dbReference type="PANTHER" id="PTHR33702">
    <property type="entry name" value="BNAA09G40010D PROTEIN"/>
    <property type="match status" value="1"/>
</dbReference>
<gene>
    <name evidence="2" type="ORF">URODEC1_LOCUS13867</name>
</gene>
<accession>A0ABC8WH57</accession>
<keyword evidence="3" id="KW-1185">Reference proteome</keyword>
<dbReference type="EMBL" id="OZ075122">
    <property type="protein sequence ID" value="CAL4909661.1"/>
    <property type="molecule type" value="Genomic_DNA"/>
</dbReference>
<proteinExistence type="predicted"/>
<protein>
    <submittedName>
        <fullName evidence="2">Uncharacterized protein</fullName>
    </submittedName>
</protein>
<feature type="compositionally biased region" description="Low complexity" evidence="1">
    <location>
        <begin position="45"/>
        <end position="61"/>
    </location>
</feature>
<evidence type="ECO:0000256" key="1">
    <source>
        <dbReference type="SAM" id="MobiDB-lite"/>
    </source>
</evidence>
<dbReference type="PANTHER" id="PTHR33702:SF25">
    <property type="entry name" value="OS05G0575200 PROTEIN"/>
    <property type="match status" value="1"/>
</dbReference>
<evidence type="ECO:0000313" key="2">
    <source>
        <dbReference type="EMBL" id="CAL4909661.1"/>
    </source>
</evidence>
<sequence length="168" mass="17910">MASLVSQPRHSHSIQTYWARRNYQRLGSPSRRLRVARLGAVGGSRTPPSTTNPAPAARSSSSWKARAARAARVRAAVVLAAPALLLARLRDAYVDAMVALGGGAVRPCAALARSRSGAEAGLWGKRVPRARQAGQGSRSARGGEFERRMMVHIYSMVVTPELPCAGRA</sequence>
<feature type="region of interest" description="Disordered" evidence="1">
    <location>
        <begin position="39"/>
        <end position="61"/>
    </location>
</feature>
<name>A0ABC8WH57_9POAL</name>
<organism evidence="2 3">
    <name type="scientific">Urochloa decumbens</name>
    <dbReference type="NCBI Taxonomy" id="240449"/>
    <lineage>
        <taxon>Eukaryota</taxon>
        <taxon>Viridiplantae</taxon>
        <taxon>Streptophyta</taxon>
        <taxon>Embryophyta</taxon>
        <taxon>Tracheophyta</taxon>
        <taxon>Spermatophyta</taxon>
        <taxon>Magnoliopsida</taxon>
        <taxon>Liliopsida</taxon>
        <taxon>Poales</taxon>
        <taxon>Poaceae</taxon>
        <taxon>PACMAD clade</taxon>
        <taxon>Panicoideae</taxon>
        <taxon>Panicodae</taxon>
        <taxon>Paniceae</taxon>
        <taxon>Melinidinae</taxon>
        <taxon>Urochloa</taxon>
    </lineage>
</organism>
<evidence type="ECO:0000313" key="3">
    <source>
        <dbReference type="Proteomes" id="UP001497457"/>
    </source>
</evidence>